<accession>A0A4V6QM88</accession>
<protein>
    <submittedName>
        <fullName evidence="12">Site-2 protease family protein</fullName>
    </submittedName>
</protein>
<evidence type="ECO:0000256" key="5">
    <source>
        <dbReference type="ARBA" id="ARBA00022692"/>
    </source>
</evidence>
<keyword evidence="7" id="KW-0809">Transit peptide</keyword>
<comment type="similarity">
    <text evidence="3">Belongs to the peptidase M50B family.</text>
</comment>
<feature type="transmembrane region" description="Helical" evidence="10">
    <location>
        <begin position="98"/>
        <end position="120"/>
    </location>
</feature>
<evidence type="ECO:0000256" key="2">
    <source>
        <dbReference type="ARBA" id="ARBA00004141"/>
    </source>
</evidence>
<evidence type="ECO:0000256" key="6">
    <source>
        <dbReference type="ARBA" id="ARBA00022801"/>
    </source>
</evidence>
<keyword evidence="4 12" id="KW-0645">Protease</keyword>
<evidence type="ECO:0000256" key="10">
    <source>
        <dbReference type="SAM" id="Phobius"/>
    </source>
</evidence>
<evidence type="ECO:0000256" key="3">
    <source>
        <dbReference type="ARBA" id="ARBA00007931"/>
    </source>
</evidence>
<evidence type="ECO:0000256" key="8">
    <source>
        <dbReference type="ARBA" id="ARBA00022989"/>
    </source>
</evidence>
<comment type="caution">
    <text evidence="12">The sequence shown here is derived from an EMBL/GenBank/DDBJ whole genome shotgun (WGS) entry which is preliminary data.</text>
</comment>
<evidence type="ECO:0000259" key="11">
    <source>
        <dbReference type="Pfam" id="PF02163"/>
    </source>
</evidence>
<dbReference type="InterPro" id="IPR044838">
    <property type="entry name" value="EGY1-like"/>
</dbReference>
<evidence type="ECO:0000256" key="7">
    <source>
        <dbReference type="ARBA" id="ARBA00022946"/>
    </source>
</evidence>
<evidence type="ECO:0000313" key="12">
    <source>
        <dbReference type="EMBL" id="TGL63200.1"/>
    </source>
</evidence>
<dbReference type="GO" id="GO:0016020">
    <property type="term" value="C:membrane"/>
    <property type="evidence" value="ECO:0007669"/>
    <property type="project" value="UniProtKB-SubCell"/>
</dbReference>
<keyword evidence="9 10" id="KW-0472">Membrane</keyword>
<organism evidence="12 13">
    <name type="scientific">Leptospira ognonensis</name>
    <dbReference type="NCBI Taxonomy" id="2484945"/>
    <lineage>
        <taxon>Bacteria</taxon>
        <taxon>Pseudomonadati</taxon>
        <taxon>Spirochaetota</taxon>
        <taxon>Spirochaetia</taxon>
        <taxon>Leptospirales</taxon>
        <taxon>Leptospiraceae</taxon>
        <taxon>Leptospira</taxon>
    </lineage>
</organism>
<feature type="transmembrane region" description="Helical" evidence="10">
    <location>
        <begin position="67"/>
        <end position="86"/>
    </location>
</feature>
<dbReference type="GO" id="GO:0006508">
    <property type="term" value="P:proteolysis"/>
    <property type="evidence" value="ECO:0007669"/>
    <property type="project" value="UniProtKB-KW"/>
</dbReference>
<comment type="cofactor">
    <cofactor evidence="1">
        <name>Zn(2+)</name>
        <dbReference type="ChEBI" id="CHEBI:29105"/>
    </cofactor>
</comment>
<dbReference type="EMBL" id="RQGD01000005">
    <property type="protein sequence ID" value="TGL63200.1"/>
    <property type="molecule type" value="Genomic_DNA"/>
</dbReference>
<keyword evidence="6" id="KW-0378">Hydrolase</keyword>
<proteinExistence type="inferred from homology"/>
<feature type="transmembrane region" description="Helical" evidence="10">
    <location>
        <begin position="254"/>
        <end position="274"/>
    </location>
</feature>
<dbReference type="Proteomes" id="UP000297693">
    <property type="component" value="Unassembled WGS sequence"/>
</dbReference>
<dbReference type="CDD" id="cd06160">
    <property type="entry name" value="S2P-M50_like_2"/>
    <property type="match status" value="1"/>
</dbReference>
<reference evidence="12" key="1">
    <citation type="journal article" date="2019" name="PLoS Negl. Trop. Dis.">
        <title>Revisiting the worldwide diversity of Leptospira species in the environment.</title>
        <authorList>
            <person name="Vincent A.T."/>
            <person name="Schiettekatte O."/>
            <person name="Bourhy P."/>
            <person name="Veyrier F.J."/>
            <person name="Picardeau M."/>
        </authorList>
    </citation>
    <scope>NUCLEOTIDE SEQUENCE [LARGE SCALE GENOMIC DNA]</scope>
    <source>
        <strain evidence="12">201702476</strain>
    </source>
</reference>
<evidence type="ECO:0000256" key="9">
    <source>
        <dbReference type="ARBA" id="ARBA00023136"/>
    </source>
</evidence>
<gene>
    <name evidence="12" type="ORF">EHQ58_01735</name>
</gene>
<comment type="subcellular location">
    <subcellularLocation>
        <location evidence="2">Membrane</location>
        <topology evidence="2">Multi-pass membrane protein</topology>
    </subcellularLocation>
</comment>
<keyword evidence="13" id="KW-1185">Reference proteome</keyword>
<dbReference type="Pfam" id="PF02163">
    <property type="entry name" value="Peptidase_M50"/>
    <property type="match status" value="1"/>
</dbReference>
<dbReference type="RefSeq" id="WP_135621620.1">
    <property type="nucleotide sequence ID" value="NZ_RQGD01000005.1"/>
</dbReference>
<dbReference type="PANTHER" id="PTHR31412:SF0">
    <property type="entry name" value="ZINC METALLOPROTEASE EGY1, CHLOROPLASTIC-RELATED"/>
    <property type="match status" value="1"/>
</dbReference>
<dbReference type="InterPro" id="IPR008915">
    <property type="entry name" value="Peptidase_M50"/>
</dbReference>
<dbReference type="PANTHER" id="PTHR31412">
    <property type="entry name" value="ZINC METALLOPROTEASE EGY1"/>
    <property type="match status" value="1"/>
</dbReference>
<name>A0A4V6QM88_9LEPT</name>
<feature type="transmembrane region" description="Helical" evidence="10">
    <location>
        <begin position="205"/>
        <end position="234"/>
    </location>
</feature>
<dbReference type="AlphaFoldDB" id="A0A4V6QM88"/>
<evidence type="ECO:0000256" key="4">
    <source>
        <dbReference type="ARBA" id="ARBA00022670"/>
    </source>
</evidence>
<feature type="domain" description="Peptidase M50" evidence="11">
    <location>
        <begin position="38"/>
        <end position="216"/>
    </location>
</feature>
<dbReference type="OrthoDB" id="9781963at2"/>
<keyword evidence="8 10" id="KW-1133">Transmembrane helix</keyword>
<evidence type="ECO:0000313" key="13">
    <source>
        <dbReference type="Proteomes" id="UP000297693"/>
    </source>
</evidence>
<sequence>MFVLTFLTLTFREFLFFGLFTFDWKGFVLLFQSEWPYSLSLLAILLGHEMGHYLPARYYGVKATLPYFIPFPLGPIGTMGAVIQIKEPIPNKKALFDIGIGGPFVSLVLSMVAWIIGIYLSELVPLDKMANLENYTIFGESIFTYYSNQWILGPFDSHLMDVSIHPLARAAWVGLLITAINLLPFGQLDGGHIIYAVFGEKYRNWIYWLFVGFIFLALVHFTWLIWAFLIYYLLKIEHPFIMDSPDGIGKKRKWFGYLIIFSLIFIFVPRPIMIGNEMNDPTMLETIFNSLISFFSR</sequence>
<keyword evidence="5 10" id="KW-0812">Transmembrane</keyword>
<evidence type="ECO:0000256" key="1">
    <source>
        <dbReference type="ARBA" id="ARBA00001947"/>
    </source>
</evidence>
<dbReference type="GO" id="GO:0008233">
    <property type="term" value="F:peptidase activity"/>
    <property type="evidence" value="ECO:0007669"/>
    <property type="project" value="UniProtKB-KW"/>
</dbReference>